<evidence type="ECO:0000313" key="2">
    <source>
        <dbReference type="EMBL" id="MFC7327879.1"/>
    </source>
</evidence>
<feature type="region of interest" description="Disordered" evidence="1">
    <location>
        <begin position="1"/>
        <end position="61"/>
    </location>
</feature>
<gene>
    <name evidence="2" type="ORF">ACFQRF_08995</name>
</gene>
<proteinExistence type="predicted"/>
<evidence type="ECO:0000313" key="3">
    <source>
        <dbReference type="Proteomes" id="UP001596540"/>
    </source>
</evidence>
<comment type="caution">
    <text evidence="2">The sequence shown here is derived from an EMBL/GenBank/DDBJ whole genome shotgun (WGS) entry which is preliminary data.</text>
</comment>
<accession>A0ABW2KF15</accession>
<protein>
    <submittedName>
        <fullName evidence="2">Transcriptional regulator</fullName>
    </submittedName>
</protein>
<dbReference type="Proteomes" id="UP001596540">
    <property type="component" value="Unassembled WGS sequence"/>
</dbReference>
<sequence>MKHARSGADLRGVRVLASPPRPRLRSLYTGTALSAAEAARERGESRADGGHHLHRPPAAGLLDVVEEVPVHDEPIHRYRHDPGTGPGTAAPGGSAPEGHKLLVTALAEESRRRSAHRRPDPPGALTDAEVRIGPEEWRDVPERAHRTGADPHAAVRALRTLVTVPVNARPPLFGLWPGAAHGGTAGGAVGTSR</sequence>
<feature type="compositionally biased region" description="Basic and acidic residues" evidence="1">
    <location>
        <begin position="1"/>
        <end position="12"/>
    </location>
</feature>
<feature type="compositionally biased region" description="Basic and acidic residues" evidence="1">
    <location>
        <begin position="109"/>
        <end position="120"/>
    </location>
</feature>
<evidence type="ECO:0000256" key="1">
    <source>
        <dbReference type="SAM" id="MobiDB-lite"/>
    </source>
</evidence>
<keyword evidence="3" id="KW-1185">Reference proteome</keyword>
<dbReference type="RefSeq" id="WP_379870393.1">
    <property type="nucleotide sequence ID" value="NZ_JBHTBH010000003.1"/>
</dbReference>
<feature type="compositionally biased region" description="Low complexity" evidence="1">
    <location>
        <begin position="87"/>
        <end position="96"/>
    </location>
</feature>
<dbReference type="EMBL" id="JBHTBH010000003">
    <property type="protein sequence ID" value="MFC7327879.1"/>
    <property type="molecule type" value="Genomic_DNA"/>
</dbReference>
<reference evidence="3" key="1">
    <citation type="journal article" date="2019" name="Int. J. Syst. Evol. Microbiol.">
        <title>The Global Catalogue of Microorganisms (GCM) 10K type strain sequencing project: providing services to taxonomists for standard genome sequencing and annotation.</title>
        <authorList>
            <consortium name="The Broad Institute Genomics Platform"/>
            <consortium name="The Broad Institute Genome Sequencing Center for Infectious Disease"/>
            <person name="Wu L."/>
            <person name="Ma J."/>
        </authorList>
    </citation>
    <scope>NUCLEOTIDE SEQUENCE [LARGE SCALE GENOMIC DNA]</scope>
    <source>
        <strain evidence="3">CGMCC 4.7382</strain>
    </source>
</reference>
<feature type="compositionally biased region" description="Basic and acidic residues" evidence="1">
    <location>
        <begin position="38"/>
        <end position="51"/>
    </location>
</feature>
<feature type="region of interest" description="Disordered" evidence="1">
    <location>
        <begin position="75"/>
        <end position="97"/>
    </location>
</feature>
<feature type="region of interest" description="Disordered" evidence="1">
    <location>
        <begin position="109"/>
        <end position="134"/>
    </location>
</feature>
<organism evidence="2 3">
    <name type="scientific">Marinactinospora rubrisoli</name>
    <dbReference type="NCBI Taxonomy" id="2715399"/>
    <lineage>
        <taxon>Bacteria</taxon>
        <taxon>Bacillati</taxon>
        <taxon>Actinomycetota</taxon>
        <taxon>Actinomycetes</taxon>
        <taxon>Streptosporangiales</taxon>
        <taxon>Nocardiopsidaceae</taxon>
        <taxon>Marinactinospora</taxon>
    </lineage>
</organism>
<name>A0ABW2KF15_9ACTN</name>